<dbReference type="AlphaFoldDB" id="A0A845HY38"/>
<protein>
    <submittedName>
        <fullName evidence="2">PilZ domain-containing protein</fullName>
    </submittedName>
</protein>
<dbReference type="GO" id="GO:0035438">
    <property type="term" value="F:cyclic-di-GMP binding"/>
    <property type="evidence" value="ECO:0007669"/>
    <property type="project" value="InterPro"/>
</dbReference>
<dbReference type="Proteomes" id="UP000444316">
    <property type="component" value="Unassembled WGS sequence"/>
</dbReference>
<reference evidence="2" key="1">
    <citation type="submission" date="2019-12" db="EMBL/GenBank/DDBJ databases">
        <title>Novel species isolated from a subtropical stream in China.</title>
        <authorList>
            <person name="Lu H."/>
        </authorList>
    </citation>
    <scope>NUCLEOTIDE SEQUENCE [LARGE SCALE GENOMIC DNA]</scope>
    <source>
        <strain evidence="2">FT93W</strain>
    </source>
</reference>
<feature type="domain" description="PilZ" evidence="1">
    <location>
        <begin position="22"/>
        <end position="104"/>
    </location>
</feature>
<evidence type="ECO:0000259" key="1">
    <source>
        <dbReference type="Pfam" id="PF07238"/>
    </source>
</evidence>
<dbReference type="SUPFAM" id="SSF141371">
    <property type="entry name" value="PilZ domain-like"/>
    <property type="match status" value="1"/>
</dbReference>
<evidence type="ECO:0000313" key="3">
    <source>
        <dbReference type="Proteomes" id="UP000444316"/>
    </source>
</evidence>
<keyword evidence="3" id="KW-1185">Reference proteome</keyword>
<accession>A0A845HY38</accession>
<evidence type="ECO:0000313" key="2">
    <source>
        <dbReference type="EMBL" id="MYN44647.1"/>
    </source>
</evidence>
<dbReference type="Pfam" id="PF07238">
    <property type="entry name" value="PilZ"/>
    <property type="match status" value="1"/>
</dbReference>
<organism evidence="2 3">
    <name type="scientific">Duganella fentianensis</name>
    <dbReference type="NCBI Taxonomy" id="2692177"/>
    <lineage>
        <taxon>Bacteria</taxon>
        <taxon>Pseudomonadati</taxon>
        <taxon>Pseudomonadota</taxon>
        <taxon>Betaproteobacteria</taxon>
        <taxon>Burkholderiales</taxon>
        <taxon>Oxalobacteraceae</taxon>
        <taxon>Telluria group</taxon>
        <taxon>Duganella</taxon>
    </lineage>
</organism>
<proteinExistence type="predicted"/>
<comment type="caution">
    <text evidence="2">The sequence shown here is derived from an EMBL/GenBank/DDBJ whole genome shotgun (WGS) entry which is preliminary data.</text>
</comment>
<sequence>MLADQRAVARKILRAKVMVAMDGMPPYQGRTIDICPQGLSLHFDHKLNPGQTGQMMYEIFLDGKAQVLTCRCKVSHCIFSGDQFKIGFQFVNPDAAVTAAIAKYMR</sequence>
<gene>
    <name evidence="2" type="ORF">GTP23_06095</name>
</gene>
<dbReference type="EMBL" id="WWCL01000001">
    <property type="protein sequence ID" value="MYN44647.1"/>
    <property type="molecule type" value="Genomic_DNA"/>
</dbReference>
<name>A0A845HY38_9BURK</name>
<dbReference type="InterPro" id="IPR009875">
    <property type="entry name" value="PilZ_domain"/>
</dbReference>
<dbReference type="Gene3D" id="2.40.10.220">
    <property type="entry name" value="predicted glycosyltransferase like domains"/>
    <property type="match status" value="1"/>
</dbReference>